<gene>
    <name evidence="2" type="ORF">HBH26_15310</name>
</gene>
<keyword evidence="3" id="KW-1185">Reference proteome</keyword>
<name>A0ABX1CPX4_9SPHN</name>
<sequence length="78" mass="8484">MFHFMTRDGPHGSELDTCDLPNVAAARQMAVVFVGDILRDLRGGVYDEGLHVVVTDDAGNLCWDLRIDAVEGPGALRD</sequence>
<evidence type="ECO:0000259" key="1">
    <source>
        <dbReference type="Pfam" id="PF21834"/>
    </source>
</evidence>
<dbReference type="EMBL" id="JAAVJH010000011">
    <property type="protein sequence ID" value="NJR79954.1"/>
    <property type="molecule type" value="Genomic_DNA"/>
</dbReference>
<dbReference type="Pfam" id="PF21834">
    <property type="entry name" value="DUF6894"/>
    <property type="match status" value="1"/>
</dbReference>
<dbReference type="RefSeq" id="WP_168135509.1">
    <property type="nucleotide sequence ID" value="NZ_JAAVJH010000011.1"/>
</dbReference>
<proteinExistence type="predicted"/>
<accession>A0ABX1CPX4</accession>
<evidence type="ECO:0000313" key="2">
    <source>
        <dbReference type="EMBL" id="NJR79954.1"/>
    </source>
</evidence>
<feature type="domain" description="DUF6894" evidence="1">
    <location>
        <begin position="2"/>
        <end position="66"/>
    </location>
</feature>
<dbReference type="Proteomes" id="UP000732399">
    <property type="component" value="Unassembled WGS sequence"/>
</dbReference>
<evidence type="ECO:0000313" key="3">
    <source>
        <dbReference type="Proteomes" id="UP000732399"/>
    </source>
</evidence>
<comment type="caution">
    <text evidence="2">The sequence shown here is derived from an EMBL/GenBank/DDBJ whole genome shotgun (WGS) entry which is preliminary data.</text>
</comment>
<reference evidence="2 3" key="1">
    <citation type="submission" date="2020-03" db="EMBL/GenBank/DDBJ databases">
        <authorList>
            <person name="Wang L."/>
            <person name="He N."/>
            <person name="Li Y."/>
            <person name="Fang Y."/>
            <person name="Zhang F."/>
        </authorList>
    </citation>
    <scope>NUCLEOTIDE SEQUENCE [LARGE SCALE GENOMIC DNA]</scope>
    <source>
        <strain evidence="2 3">36D10-4-7</strain>
    </source>
</reference>
<dbReference type="InterPro" id="IPR054189">
    <property type="entry name" value="DUF6894"/>
</dbReference>
<protein>
    <recommendedName>
        <fullName evidence="1">DUF6894 domain-containing protein</fullName>
    </recommendedName>
</protein>
<organism evidence="2 3">
    <name type="scientific">Sphingomonas corticis</name>
    <dbReference type="NCBI Taxonomy" id="2722791"/>
    <lineage>
        <taxon>Bacteria</taxon>
        <taxon>Pseudomonadati</taxon>
        <taxon>Pseudomonadota</taxon>
        <taxon>Alphaproteobacteria</taxon>
        <taxon>Sphingomonadales</taxon>
        <taxon>Sphingomonadaceae</taxon>
        <taxon>Sphingomonas</taxon>
    </lineage>
</organism>